<sequence length="377" mass="40870">MRRINESQQAIESVTRESLDSVSAARSAVAAVGDEFPKVKETLHRVGELADDVTQIALQTRLLAFNAAVEAKHAGEAGLGFGVVADAVRDLATRVEASSKEIKQTLQALDARIAALALEIEIRGEDETKSSFQQALADIETGVGHITSAAHAAGEIAHAMTATVAEVGHGSQRLARSMELASDRSETFLRVGEGLMELLAGCGVETGDSRYIAAAQEAANQLSAILEQSLEDGAISEDDLFDERYRPIAGSDPQQFMLKNVALAERCFPEVQERMLSALEGVVFCVAVDRNGYIPMHNRAYSKPQGGDPVWNTANCRNRRIFKDRTGIAAAKNTKPFLLQTYRRDMGGGQFVILKEVSAPITAWGRHWGGLRLAYRF</sequence>
<dbReference type="GO" id="GO:0006935">
    <property type="term" value="P:chemotaxis"/>
    <property type="evidence" value="ECO:0007669"/>
    <property type="project" value="InterPro"/>
</dbReference>
<dbReference type="GO" id="GO:0004888">
    <property type="term" value="F:transmembrane signaling receptor activity"/>
    <property type="evidence" value="ECO:0007669"/>
    <property type="project" value="InterPro"/>
</dbReference>
<name>A0A9D7LLW6_9RHOO</name>
<dbReference type="PANTHER" id="PTHR32089">
    <property type="entry name" value="METHYL-ACCEPTING CHEMOTAXIS PROTEIN MCPB"/>
    <property type="match status" value="1"/>
</dbReference>
<reference evidence="5" key="1">
    <citation type="submission" date="2020-10" db="EMBL/GenBank/DDBJ databases">
        <title>Connecting structure to function with the recovery of over 1000 high-quality activated sludge metagenome-assembled genomes encoding full-length rRNA genes using long-read sequencing.</title>
        <authorList>
            <person name="Singleton C.M."/>
            <person name="Petriglieri F."/>
            <person name="Kristensen J.M."/>
            <person name="Kirkegaard R.H."/>
            <person name="Michaelsen T.Y."/>
            <person name="Andersen M.H."/>
            <person name="Karst S.M."/>
            <person name="Dueholm M.S."/>
            <person name="Nielsen P.H."/>
            <person name="Albertsen M."/>
        </authorList>
    </citation>
    <scope>NUCLEOTIDE SEQUENCE</scope>
    <source>
        <strain evidence="5">OdNE_18-Q3-R46-58_BAT3C.305</strain>
    </source>
</reference>
<comment type="similarity">
    <text evidence="2">Belongs to the methyl-accepting chemotaxis (MCP) protein family.</text>
</comment>
<accession>A0A9D7LLW6</accession>
<dbReference type="GO" id="GO:0007165">
    <property type="term" value="P:signal transduction"/>
    <property type="evidence" value="ECO:0007669"/>
    <property type="project" value="UniProtKB-KW"/>
</dbReference>
<comment type="caution">
    <text evidence="5">The sequence shown here is derived from an EMBL/GenBank/DDBJ whole genome shotgun (WGS) entry which is preliminary data.</text>
</comment>
<organism evidence="5 6">
    <name type="scientific">Candidatus Dechloromonas phosphorivorans</name>
    <dbReference type="NCBI Taxonomy" id="2899244"/>
    <lineage>
        <taxon>Bacteria</taxon>
        <taxon>Pseudomonadati</taxon>
        <taxon>Pseudomonadota</taxon>
        <taxon>Betaproteobacteria</taxon>
        <taxon>Rhodocyclales</taxon>
        <taxon>Azonexaceae</taxon>
        <taxon>Dechloromonas</taxon>
    </lineage>
</organism>
<dbReference type="InterPro" id="IPR004090">
    <property type="entry name" value="Chemotax_Me-accpt_rcpt"/>
</dbReference>
<feature type="domain" description="Methyl-accepting transducer" evidence="4">
    <location>
        <begin position="1"/>
        <end position="189"/>
    </location>
</feature>
<dbReference type="GO" id="GO:0016020">
    <property type="term" value="C:membrane"/>
    <property type="evidence" value="ECO:0007669"/>
    <property type="project" value="InterPro"/>
</dbReference>
<evidence type="ECO:0000256" key="3">
    <source>
        <dbReference type="PROSITE-ProRule" id="PRU00284"/>
    </source>
</evidence>
<evidence type="ECO:0000256" key="1">
    <source>
        <dbReference type="ARBA" id="ARBA00023224"/>
    </source>
</evidence>
<keyword evidence="1 3" id="KW-0807">Transducer</keyword>
<dbReference type="PRINTS" id="PR00260">
    <property type="entry name" value="CHEMTRNSDUCR"/>
</dbReference>
<dbReference type="PROSITE" id="PS50111">
    <property type="entry name" value="CHEMOTAXIS_TRANSDUC_2"/>
    <property type="match status" value="1"/>
</dbReference>
<dbReference type="InterPro" id="IPR004089">
    <property type="entry name" value="MCPsignal_dom"/>
</dbReference>
<dbReference type="Pfam" id="PF00015">
    <property type="entry name" value="MCPsignal"/>
    <property type="match status" value="1"/>
</dbReference>
<dbReference type="SMART" id="SM00283">
    <property type="entry name" value="MA"/>
    <property type="match status" value="1"/>
</dbReference>
<dbReference type="SUPFAM" id="SSF58104">
    <property type="entry name" value="Methyl-accepting chemotaxis protein (MCP) signaling domain"/>
    <property type="match status" value="1"/>
</dbReference>
<protein>
    <submittedName>
        <fullName evidence="5">Methyl-accepting chemotaxis protein</fullName>
    </submittedName>
</protein>
<evidence type="ECO:0000256" key="2">
    <source>
        <dbReference type="ARBA" id="ARBA00029447"/>
    </source>
</evidence>
<proteinExistence type="inferred from homology"/>
<dbReference type="EMBL" id="JADKBR010000001">
    <property type="protein sequence ID" value="MBK8889449.1"/>
    <property type="molecule type" value="Genomic_DNA"/>
</dbReference>
<evidence type="ECO:0000259" key="4">
    <source>
        <dbReference type="PROSITE" id="PS50111"/>
    </source>
</evidence>
<dbReference type="Proteomes" id="UP000808146">
    <property type="component" value="Unassembled WGS sequence"/>
</dbReference>
<dbReference type="PANTHER" id="PTHR32089:SF114">
    <property type="entry name" value="METHYL-ACCEPTING CHEMOTAXIS PROTEIN MCPB"/>
    <property type="match status" value="1"/>
</dbReference>
<dbReference type="Gene3D" id="1.10.287.950">
    <property type="entry name" value="Methyl-accepting chemotaxis protein"/>
    <property type="match status" value="1"/>
</dbReference>
<evidence type="ECO:0000313" key="6">
    <source>
        <dbReference type="Proteomes" id="UP000808146"/>
    </source>
</evidence>
<evidence type="ECO:0000313" key="5">
    <source>
        <dbReference type="EMBL" id="MBK8889449.1"/>
    </source>
</evidence>
<gene>
    <name evidence="5" type="ORF">IPN75_03160</name>
</gene>
<dbReference type="AlphaFoldDB" id="A0A9D7LLW6"/>